<keyword evidence="2" id="KW-0675">Receptor</keyword>
<dbReference type="InterPro" id="IPR013103">
    <property type="entry name" value="RVT_2"/>
</dbReference>
<protein>
    <submittedName>
        <fullName evidence="2">Transmembrane signal receptor</fullName>
    </submittedName>
</protein>
<evidence type="ECO:0000313" key="3">
    <source>
        <dbReference type="Proteomes" id="UP001454036"/>
    </source>
</evidence>
<gene>
    <name evidence="2" type="ORF">LIER_37787</name>
</gene>
<evidence type="ECO:0000259" key="1">
    <source>
        <dbReference type="Pfam" id="PF07727"/>
    </source>
</evidence>
<sequence length="430" mass="49229">MSVLFTEKCFIVKIKPANMKEALEDAHWISAMHEELFQFLRNDVWELVPRHEAHNVIGTKWIYKNKSDEHGNVIRNKARLVAHGYSLVEGVEFEETFEPVARLETIILLLCLACLMEFKLFQMDVKSVFLNGITEEEVYMQQPKGFIDVDHPKHVFKLKKALHGLKQAPRAWYERLTMFWIENDYSRGGVDNTLFIKREKTQIMIAQIYVNDIVFGGCQTKCSKAKRTPTATHVKAGKDEGVIPVDTSTYISMIGSLLYLTPSRPDISYSVGVCAKFQANPKESHLNHVNRVIKYVHGITDYGILYTFDTNSAHVGYCDASWAGSAEDRRLYTTNVDEENAEEYSINQGVLTLYCDNLSAINISKNPTHHSRTKHIDIRHHFVRDLVEDKVLALEHVSTYRQIADIFTKALNASQFESLRSSLGLCMMDK</sequence>
<reference evidence="2 3" key="1">
    <citation type="submission" date="2024-01" db="EMBL/GenBank/DDBJ databases">
        <title>The complete chloroplast genome sequence of Lithospermum erythrorhizon: insights into the phylogenetic relationship among Boraginaceae species and the maternal lineages of purple gromwells.</title>
        <authorList>
            <person name="Okada T."/>
            <person name="Watanabe K."/>
        </authorList>
    </citation>
    <scope>NUCLEOTIDE SEQUENCE [LARGE SCALE GENOMIC DNA]</scope>
</reference>
<proteinExistence type="predicted"/>
<dbReference type="EMBL" id="BAABME010018495">
    <property type="protein sequence ID" value="GAA0154030.1"/>
    <property type="molecule type" value="Genomic_DNA"/>
</dbReference>
<dbReference type="PANTHER" id="PTHR11439">
    <property type="entry name" value="GAG-POL-RELATED RETROTRANSPOSON"/>
    <property type="match status" value="1"/>
</dbReference>
<keyword evidence="3" id="KW-1185">Reference proteome</keyword>
<accession>A0AAV3PQP6</accession>
<keyword evidence="2" id="KW-0472">Membrane</keyword>
<feature type="domain" description="Reverse transcriptase Ty1/copia-type" evidence="1">
    <location>
        <begin position="42"/>
        <end position="225"/>
    </location>
</feature>
<dbReference type="CDD" id="cd09272">
    <property type="entry name" value="RNase_HI_RT_Ty1"/>
    <property type="match status" value="1"/>
</dbReference>
<name>A0AAV3PQP6_LITER</name>
<dbReference type="Pfam" id="PF07727">
    <property type="entry name" value="RVT_2"/>
    <property type="match status" value="1"/>
</dbReference>
<keyword evidence="2" id="KW-0812">Transmembrane</keyword>
<dbReference type="SUPFAM" id="SSF56672">
    <property type="entry name" value="DNA/RNA polymerases"/>
    <property type="match status" value="1"/>
</dbReference>
<organism evidence="2 3">
    <name type="scientific">Lithospermum erythrorhizon</name>
    <name type="common">Purple gromwell</name>
    <name type="synonym">Lithospermum officinale var. erythrorhizon</name>
    <dbReference type="NCBI Taxonomy" id="34254"/>
    <lineage>
        <taxon>Eukaryota</taxon>
        <taxon>Viridiplantae</taxon>
        <taxon>Streptophyta</taxon>
        <taxon>Embryophyta</taxon>
        <taxon>Tracheophyta</taxon>
        <taxon>Spermatophyta</taxon>
        <taxon>Magnoliopsida</taxon>
        <taxon>eudicotyledons</taxon>
        <taxon>Gunneridae</taxon>
        <taxon>Pentapetalae</taxon>
        <taxon>asterids</taxon>
        <taxon>lamiids</taxon>
        <taxon>Boraginales</taxon>
        <taxon>Boraginaceae</taxon>
        <taxon>Boraginoideae</taxon>
        <taxon>Lithospermeae</taxon>
        <taxon>Lithospermum</taxon>
    </lineage>
</organism>
<dbReference type="InterPro" id="IPR043502">
    <property type="entry name" value="DNA/RNA_pol_sf"/>
</dbReference>
<comment type="caution">
    <text evidence="2">The sequence shown here is derived from an EMBL/GenBank/DDBJ whole genome shotgun (WGS) entry which is preliminary data.</text>
</comment>
<dbReference type="PANTHER" id="PTHR11439:SF483">
    <property type="entry name" value="PEPTIDE SYNTHASE GLIP-LIKE, PUTATIVE (AFU_ORTHOLOGUE AFUA_3G12920)-RELATED"/>
    <property type="match status" value="1"/>
</dbReference>
<dbReference type="Proteomes" id="UP001454036">
    <property type="component" value="Unassembled WGS sequence"/>
</dbReference>
<dbReference type="AlphaFoldDB" id="A0AAV3PQP6"/>
<evidence type="ECO:0000313" key="2">
    <source>
        <dbReference type="EMBL" id="GAA0154030.1"/>
    </source>
</evidence>